<dbReference type="Gene3D" id="3.40.50.720">
    <property type="entry name" value="NAD(P)-binding Rossmann-like Domain"/>
    <property type="match status" value="1"/>
</dbReference>
<comment type="similarity">
    <text evidence="1">Belongs to the short-chain dehydrogenases/reductases (SDR) family.</text>
</comment>
<protein>
    <submittedName>
        <fullName evidence="4">Putative short-chain dehydrogenase</fullName>
    </submittedName>
</protein>
<dbReference type="InterPro" id="IPR036291">
    <property type="entry name" value="NAD(P)-bd_dom_sf"/>
</dbReference>
<dbReference type="EMBL" id="LCWF01000083">
    <property type="protein sequence ID" value="KKY21624.1"/>
    <property type="molecule type" value="Genomic_DNA"/>
</dbReference>
<dbReference type="InterPro" id="IPR052178">
    <property type="entry name" value="Sec_Metab_Biosynth_SDR"/>
</dbReference>
<dbReference type="GO" id="GO:0016491">
    <property type="term" value="F:oxidoreductase activity"/>
    <property type="evidence" value="ECO:0007669"/>
    <property type="project" value="UniProtKB-KW"/>
</dbReference>
<sequence>MASKVALVTASSAGLGAAVVKQLAAKSFNIVINYHSRESKALEVAQACESISSSPASTPRYHIVKADVTTRAGIQHLVSETIKQFGRLDVVVSNTGYTRMTNFMKFEEGCLEEDWDRCFTTNVKAHLWLFEAAKPYLEKAYEESGGQNRGSFVTIASTAGIKPSGSSLPYGVSKAAQIHLSKCLAVICGPSIRINTVSPGLMLTEWGSKFPAERIEAMKEKATLKMVSEVDDVAGTVVELSTNGSITGQNFVVDGGFSLG</sequence>
<keyword evidence="5" id="KW-1185">Reference proteome</keyword>
<comment type="caution">
    <text evidence="4">The sequence shown here is derived from an EMBL/GenBank/DDBJ whole genome shotgun (WGS) entry which is preliminary data.</text>
</comment>
<dbReference type="PANTHER" id="PTHR43618:SF13">
    <property type="entry name" value="CHAIN DEHYDROGENASE, PUTATIVE (AFU_ORTHOLOGUE AFUA_1G17650)-RELATED"/>
    <property type="match status" value="1"/>
</dbReference>
<accession>A0A0G2EGR5</accession>
<keyword evidence="3" id="KW-0560">Oxidoreductase</keyword>
<dbReference type="AlphaFoldDB" id="A0A0G2EGR5"/>
<dbReference type="Proteomes" id="UP000053317">
    <property type="component" value="Unassembled WGS sequence"/>
</dbReference>
<evidence type="ECO:0000256" key="1">
    <source>
        <dbReference type="ARBA" id="ARBA00006484"/>
    </source>
</evidence>
<evidence type="ECO:0000313" key="4">
    <source>
        <dbReference type="EMBL" id="KKY21624.1"/>
    </source>
</evidence>
<organism evidence="4 5">
    <name type="scientific">Phaeomoniella chlamydospora</name>
    <name type="common">Phaeoacremonium chlamydosporum</name>
    <dbReference type="NCBI Taxonomy" id="158046"/>
    <lineage>
        <taxon>Eukaryota</taxon>
        <taxon>Fungi</taxon>
        <taxon>Dikarya</taxon>
        <taxon>Ascomycota</taxon>
        <taxon>Pezizomycotina</taxon>
        <taxon>Eurotiomycetes</taxon>
        <taxon>Chaetothyriomycetidae</taxon>
        <taxon>Phaeomoniellales</taxon>
        <taxon>Phaeomoniellaceae</taxon>
        <taxon>Phaeomoniella</taxon>
    </lineage>
</organism>
<dbReference type="Pfam" id="PF13561">
    <property type="entry name" value="adh_short_C2"/>
    <property type="match status" value="1"/>
</dbReference>
<dbReference type="CDD" id="cd05233">
    <property type="entry name" value="SDR_c"/>
    <property type="match status" value="1"/>
</dbReference>
<reference evidence="4 5" key="1">
    <citation type="submission" date="2015-05" db="EMBL/GenBank/DDBJ databases">
        <title>Distinctive expansion of gene families associated with plant cell wall degradation and secondary metabolism in the genomes of grapevine trunk pathogens.</title>
        <authorList>
            <person name="Lawrence D.P."/>
            <person name="Travadon R."/>
            <person name="Rolshausen P.E."/>
            <person name="Baumgartner K."/>
        </authorList>
    </citation>
    <scope>NUCLEOTIDE SEQUENCE [LARGE SCALE GENOMIC DNA]</scope>
    <source>
        <strain evidence="4">UCRPC4</strain>
    </source>
</reference>
<name>A0A0G2EGR5_PHACM</name>
<dbReference type="InterPro" id="IPR002347">
    <property type="entry name" value="SDR_fam"/>
</dbReference>
<dbReference type="OrthoDB" id="37659at2759"/>
<evidence type="ECO:0000256" key="2">
    <source>
        <dbReference type="ARBA" id="ARBA00022857"/>
    </source>
</evidence>
<proteinExistence type="inferred from homology"/>
<keyword evidence="2" id="KW-0521">NADP</keyword>
<dbReference type="SUPFAM" id="SSF51735">
    <property type="entry name" value="NAD(P)-binding Rossmann-fold domains"/>
    <property type="match status" value="1"/>
</dbReference>
<dbReference type="PANTHER" id="PTHR43618">
    <property type="entry name" value="7-ALPHA-HYDROXYSTEROID DEHYDROGENASE"/>
    <property type="match status" value="1"/>
</dbReference>
<dbReference type="PRINTS" id="PR00081">
    <property type="entry name" value="GDHRDH"/>
</dbReference>
<evidence type="ECO:0000313" key="5">
    <source>
        <dbReference type="Proteomes" id="UP000053317"/>
    </source>
</evidence>
<reference evidence="4 5" key="2">
    <citation type="submission" date="2015-05" db="EMBL/GenBank/DDBJ databases">
        <authorList>
            <person name="Morales-Cruz A."/>
            <person name="Amrine K.C."/>
            <person name="Cantu D."/>
        </authorList>
    </citation>
    <scope>NUCLEOTIDE SEQUENCE [LARGE SCALE GENOMIC DNA]</scope>
    <source>
        <strain evidence="4">UCRPC4</strain>
    </source>
</reference>
<gene>
    <name evidence="4" type="ORF">UCRPC4_g03575</name>
</gene>
<evidence type="ECO:0000256" key="3">
    <source>
        <dbReference type="ARBA" id="ARBA00023002"/>
    </source>
</evidence>